<evidence type="ECO:0000313" key="1">
    <source>
        <dbReference type="Proteomes" id="UP000008143"/>
    </source>
</evidence>
<dbReference type="RefSeq" id="XP_002932057.2">
    <property type="nucleotide sequence ID" value="XM_002932011.5"/>
</dbReference>
<keyword evidence="1" id="KW-1185">Reference proteome</keyword>
<organism evidence="1 2">
    <name type="scientific">Xenopus tropicalis</name>
    <name type="common">Western clawed frog</name>
    <name type="synonym">Silurana tropicalis</name>
    <dbReference type="NCBI Taxonomy" id="8364"/>
    <lineage>
        <taxon>Eukaryota</taxon>
        <taxon>Metazoa</taxon>
        <taxon>Chordata</taxon>
        <taxon>Craniata</taxon>
        <taxon>Vertebrata</taxon>
        <taxon>Euteleostomi</taxon>
        <taxon>Amphibia</taxon>
        <taxon>Batrachia</taxon>
        <taxon>Anura</taxon>
        <taxon>Pipoidea</taxon>
        <taxon>Pipidae</taxon>
        <taxon>Xenopodinae</taxon>
        <taxon>Xenopus</taxon>
        <taxon>Silurana</taxon>
    </lineage>
</organism>
<dbReference type="GeneID" id="100487186"/>
<evidence type="ECO:0000313" key="2">
    <source>
        <dbReference type="RefSeq" id="XP_002932057.2"/>
    </source>
</evidence>
<dbReference type="OMA" id="KMYTFIP"/>
<dbReference type="AlphaFoldDB" id="A0A8J0QKC5"/>
<gene>
    <name evidence="2 3" type="primary">LOC100487186</name>
</gene>
<evidence type="ECO:0000313" key="3">
    <source>
        <dbReference type="Xenbase" id="XB-GENE-29078651"/>
    </source>
</evidence>
<reference evidence="2" key="1">
    <citation type="submission" date="2025-08" db="UniProtKB">
        <authorList>
            <consortium name="RefSeq"/>
        </authorList>
    </citation>
    <scope>IDENTIFICATION</scope>
    <source>
        <strain evidence="2">Nigerian</strain>
        <tissue evidence="2">Liver and blood</tissue>
    </source>
</reference>
<dbReference type="OrthoDB" id="10534307at2759"/>
<dbReference type="KEGG" id="xtr:100487186"/>
<dbReference type="AGR" id="Xenbase:XB-GENE-29078651"/>
<dbReference type="Xenbase" id="XB-GENE-29078651">
    <property type="gene designation" value="LOC100487186"/>
</dbReference>
<protein>
    <submittedName>
        <fullName evidence="2">Uncharacterized protein LOC100487186</fullName>
    </submittedName>
</protein>
<dbReference type="Proteomes" id="UP000008143">
    <property type="component" value="Chromosome 9"/>
</dbReference>
<sequence length="164" mass="18322">MVIPSTASLDLVPSDESALYLGVSGGSGCRSDCVELDIKICSLYSCCRKESCLLDHEPTLPVSYKNSSLAVNGKWICSTDLLQTSPCKKRPRLLPRDIKMYTFIPHGTESLQETSVSGLQGDLSAHKLVNIRNSLRNIKRHFKLTTLHPKKHFLNEYLLKQQTC</sequence>
<proteinExistence type="predicted"/>
<accession>A0A8J0QKC5</accession>
<name>A0A8J0QKC5_XENTR</name>